<sequence>MISKVGQIMLYVNNQDEAVKFWTEKMGFSVISEENHGQGMRWIEIAPTKRTETSIVLHNKEFVAKMEPELNLGTPSLLFFSENIDELHRDLSNKNVKVGEIVNMPSGRVFNFADNEQNYFAVMEKINGS</sequence>
<dbReference type="Proteomes" id="UP000196475">
    <property type="component" value="Unassembled WGS sequence"/>
</dbReference>
<comment type="caution">
    <text evidence="2">The sequence shown here is derived from an EMBL/GenBank/DDBJ whole genome shotgun (WGS) entry which is preliminary data.</text>
</comment>
<evidence type="ECO:0000259" key="1">
    <source>
        <dbReference type="PROSITE" id="PS51819"/>
    </source>
</evidence>
<dbReference type="PANTHER" id="PTHR36437">
    <property type="entry name" value="GLYOXALASE/BLEOMYCIN RESISTANCE PROTEIN/DIOXYGENASE"/>
    <property type="match status" value="1"/>
</dbReference>
<proteinExistence type="predicted"/>
<dbReference type="PROSITE" id="PS51819">
    <property type="entry name" value="VOC"/>
    <property type="match status" value="1"/>
</dbReference>
<reference evidence="3" key="1">
    <citation type="submission" date="2016-06" db="EMBL/GenBank/DDBJ databases">
        <authorList>
            <person name="Nascimento L."/>
            <person name="Pereira R.V."/>
            <person name="Martins L.F."/>
            <person name="Quaggio R.B."/>
            <person name="Silva A.M."/>
            <person name="Setubal J.C."/>
        </authorList>
    </citation>
    <scope>NUCLEOTIDE SEQUENCE [LARGE SCALE GENOMIC DNA]</scope>
</reference>
<accession>A0A1Y3PL34</accession>
<dbReference type="AlphaFoldDB" id="A0A1Y3PL34"/>
<feature type="domain" description="VOC" evidence="1">
    <location>
        <begin position="4"/>
        <end position="125"/>
    </location>
</feature>
<gene>
    <name evidence="2" type="ORF">BAA01_13670</name>
</gene>
<dbReference type="InterPro" id="IPR004360">
    <property type="entry name" value="Glyas_Fos-R_dOase_dom"/>
</dbReference>
<evidence type="ECO:0000313" key="2">
    <source>
        <dbReference type="EMBL" id="OUM88062.1"/>
    </source>
</evidence>
<dbReference type="Pfam" id="PF00903">
    <property type="entry name" value="Glyoxalase"/>
    <property type="match status" value="1"/>
</dbReference>
<organism evidence="2 3">
    <name type="scientific">Bacillus thermozeamaize</name>
    <dbReference type="NCBI Taxonomy" id="230954"/>
    <lineage>
        <taxon>Bacteria</taxon>
        <taxon>Bacillati</taxon>
        <taxon>Bacillota</taxon>
        <taxon>Bacilli</taxon>
        <taxon>Bacillales</taxon>
        <taxon>Bacillaceae</taxon>
        <taxon>Bacillus</taxon>
    </lineage>
</organism>
<dbReference type="InterPro" id="IPR037523">
    <property type="entry name" value="VOC_core"/>
</dbReference>
<name>A0A1Y3PL34_9BACI</name>
<dbReference type="PANTHER" id="PTHR36437:SF2">
    <property type="entry name" value="GLYOXALASE_BLEOMYCIN RESISTANCE PROTEIN_DIOXYGENASE"/>
    <property type="match status" value="1"/>
</dbReference>
<evidence type="ECO:0000313" key="3">
    <source>
        <dbReference type="Proteomes" id="UP000196475"/>
    </source>
</evidence>
<dbReference type="InterPro" id="IPR029068">
    <property type="entry name" value="Glyas_Bleomycin-R_OHBP_Dase"/>
</dbReference>
<protein>
    <submittedName>
        <fullName evidence="2">Glyoxalase</fullName>
    </submittedName>
</protein>
<dbReference type="Gene3D" id="3.10.180.10">
    <property type="entry name" value="2,3-Dihydroxybiphenyl 1,2-Dioxygenase, domain 1"/>
    <property type="match status" value="1"/>
</dbReference>
<dbReference type="SUPFAM" id="SSF54593">
    <property type="entry name" value="Glyoxalase/Bleomycin resistance protein/Dihydroxybiphenyl dioxygenase"/>
    <property type="match status" value="1"/>
</dbReference>
<dbReference type="CDD" id="cd07263">
    <property type="entry name" value="VOC_like"/>
    <property type="match status" value="1"/>
</dbReference>
<dbReference type="EMBL" id="LZRT01000066">
    <property type="protein sequence ID" value="OUM88062.1"/>
    <property type="molecule type" value="Genomic_DNA"/>
</dbReference>